<feature type="signal peptide" evidence="1">
    <location>
        <begin position="1"/>
        <end position="19"/>
    </location>
</feature>
<evidence type="ECO:0000313" key="3">
    <source>
        <dbReference type="Proteomes" id="UP000295135"/>
    </source>
</evidence>
<evidence type="ECO:0000313" key="2">
    <source>
        <dbReference type="EMBL" id="TCS72755.1"/>
    </source>
</evidence>
<dbReference type="GO" id="GO:0020037">
    <property type="term" value="F:heme binding"/>
    <property type="evidence" value="ECO:0007669"/>
    <property type="project" value="InterPro"/>
</dbReference>
<feature type="chain" id="PRO_5020644018" description="Cytochrome c" evidence="1">
    <location>
        <begin position="20"/>
        <end position="149"/>
    </location>
</feature>
<keyword evidence="3" id="KW-1185">Reference proteome</keyword>
<protein>
    <recommendedName>
        <fullName evidence="4">Cytochrome c</fullName>
    </recommendedName>
</protein>
<evidence type="ECO:0000256" key="1">
    <source>
        <dbReference type="SAM" id="SignalP"/>
    </source>
</evidence>
<dbReference type="Proteomes" id="UP000295135">
    <property type="component" value="Unassembled WGS sequence"/>
</dbReference>
<dbReference type="InterPro" id="IPR036909">
    <property type="entry name" value="Cyt_c-like_dom_sf"/>
</dbReference>
<dbReference type="EMBL" id="SLZY01000004">
    <property type="protein sequence ID" value="TCS72755.1"/>
    <property type="molecule type" value="Genomic_DNA"/>
</dbReference>
<gene>
    <name evidence="2" type="ORF">EDC61_104172</name>
</gene>
<dbReference type="Pfam" id="PF22297">
    <property type="entry name" value="PccH"/>
    <property type="match status" value="1"/>
</dbReference>
<dbReference type="SUPFAM" id="SSF46626">
    <property type="entry name" value="Cytochrome c"/>
    <property type="match status" value="1"/>
</dbReference>
<comment type="caution">
    <text evidence="2">The sequence shown here is derived from an EMBL/GenBank/DDBJ whole genome shotgun (WGS) entry which is preliminary data.</text>
</comment>
<keyword evidence="1" id="KW-0732">Signal</keyword>
<dbReference type="AlphaFoldDB" id="A0A4R3JWT9"/>
<dbReference type="OrthoDB" id="5405613at2"/>
<organism evidence="2 3">
    <name type="scientific">Sulfuritortus calidifontis</name>
    <dbReference type="NCBI Taxonomy" id="1914471"/>
    <lineage>
        <taxon>Bacteria</taxon>
        <taxon>Pseudomonadati</taxon>
        <taxon>Pseudomonadota</taxon>
        <taxon>Betaproteobacteria</taxon>
        <taxon>Nitrosomonadales</taxon>
        <taxon>Thiobacillaceae</taxon>
        <taxon>Sulfuritortus</taxon>
    </lineage>
</organism>
<dbReference type="GO" id="GO:0009055">
    <property type="term" value="F:electron transfer activity"/>
    <property type="evidence" value="ECO:0007669"/>
    <property type="project" value="InterPro"/>
</dbReference>
<accession>A0A4R3JWT9</accession>
<sequence>MNKSAWLFAGLMAAGPALAAEVDYHTDIRPILEKHCIGCHGPSSPNYGEFMEHKDKFTKANKGPRMDGYETLIFYIAWPDTGALMRRLDDGKHTKDGKPGNMYERLGNSDEERQKNLALIKAWVGEDAWILKRKGDITKEELLKIKAKY</sequence>
<evidence type="ECO:0008006" key="4">
    <source>
        <dbReference type="Google" id="ProtNLM"/>
    </source>
</evidence>
<reference evidence="2 3" key="1">
    <citation type="submission" date="2019-03" db="EMBL/GenBank/DDBJ databases">
        <title>Genomic Encyclopedia of Type Strains, Phase IV (KMG-IV): sequencing the most valuable type-strain genomes for metagenomic binning, comparative biology and taxonomic classification.</title>
        <authorList>
            <person name="Goeker M."/>
        </authorList>
    </citation>
    <scope>NUCLEOTIDE SEQUENCE [LARGE SCALE GENOMIC DNA]</scope>
    <source>
        <strain evidence="2 3">DSM 103923</strain>
    </source>
</reference>
<dbReference type="RefSeq" id="WP_126462471.1">
    <property type="nucleotide sequence ID" value="NZ_AP018721.1"/>
</dbReference>
<proteinExistence type="predicted"/>
<name>A0A4R3JWT9_9PROT</name>